<gene>
    <name evidence="1" type="ORF">TBH_C2017</name>
</gene>
<accession>A0A7U6JI41</accession>
<organism evidence="1 2">
    <name type="scientific">Thiolapillus brandeum</name>
    <dbReference type="NCBI Taxonomy" id="1076588"/>
    <lineage>
        <taxon>Bacteria</taxon>
        <taxon>Pseudomonadati</taxon>
        <taxon>Pseudomonadota</taxon>
        <taxon>Gammaproteobacteria</taxon>
        <taxon>Chromatiales</taxon>
        <taxon>Sedimenticolaceae</taxon>
        <taxon>Thiolapillus</taxon>
    </lineage>
</organism>
<dbReference type="OrthoDB" id="9786540at2"/>
<protein>
    <submittedName>
        <fullName evidence="1">Uncharacterized protein</fullName>
    </submittedName>
</protein>
<sequence>MKNSPSFHQRLDGSFTGLLRWSQLDALWKTILEQNQPWYFYQVGASLPDTPLQGKELASMLEELDSLLHKEHDYDYCGIVYADDLQTPSLVKVYDPNNLGSSCGCTGNRIPPRWIISQTPPEVVEDDAPVPNNRKRWWKQLFHREQP</sequence>
<reference evidence="1 2" key="1">
    <citation type="journal article" date="2014" name="PLoS ONE">
        <title>Physiological and genomic features of a novel sulfur-oxidizing gammaproteobacterium belonging to a previously uncultivated symbiotic lineage isolated from a hydrothermal vent.</title>
        <authorList>
            <person name="Nunoura T."/>
            <person name="Takaki Y."/>
            <person name="Kazama H."/>
            <person name="Kakuta J."/>
            <person name="Shimamura S."/>
            <person name="Makita H."/>
            <person name="Hirai M."/>
            <person name="Miyazaki M."/>
            <person name="Takai K."/>
        </authorList>
    </citation>
    <scope>NUCLEOTIDE SEQUENCE [LARGE SCALE GENOMIC DNA]</scope>
    <source>
        <strain evidence="1 2">Hiromi1</strain>
    </source>
</reference>
<dbReference type="EMBL" id="AP012273">
    <property type="protein sequence ID" value="BAO44931.1"/>
    <property type="molecule type" value="Genomic_DNA"/>
</dbReference>
<proteinExistence type="predicted"/>
<keyword evidence="2" id="KW-1185">Reference proteome</keyword>
<evidence type="ECO:0000313" key="1">
    <source>
        <dbReference type="EMBL" id="BAO44931.1"/>
    </source>
</evidence>
<dbReference type="KEGG" id="tbn:TBH_C2017"/>
<evidence type="ECO:0000313" key="2">
    <source>
        <dbReference type="Proteomes" id="UP000031631"/>
    </source>
</evidence>
<dbReference type="RefSeq" id="WP_041068181.1">
    <property type="nucleotide sequence ID" value="NZ_AP012273.1"/>
</dbReference>
<dbReference type="Proteomes" id="UP000031631">
    <property type="component" value="Chromosome"/>
</dbReference>
<name>A0A7U6JI41_9GAMM</name>
<dbReference type="AlphaFoldDB" id="A0A7U6JI41"/>